<keyword evidence="3" id="KW-1185">Reference proteome</keyword>
<evidence type="ECO:0000313" key="2">
    <source>
        <dbReference type="EMBL" id="NYE13220.1"/>
    </source>
</evidence>
<accession>A0A7Y9GDK8</accession>
<protein>
    <submittedName>
        <fullName evidence="2">Transposase InsO family protein</fullName>
    </submittedName>
</protein>
<evidence type="ECO:0000313" key="3">
    <source>
        <dbReference type="Proteomes" id="UP000591272"/>
    </source>
</evidence>
<dbReference type="Pfam" id="PF13683">
    <property type="entry name" value="rve_3"/>
    <property type="match status" value="1"/>
</dbReference>
<dbReference type="EMBL" id="JACCBT010000001">
    <property type="protein sequence ID" value="NYE13220.1"/>
    <property type="molecule type" value="Genomic_DNA"/>
</dbReference>
<proteinExistence type="predicted"/>
<dbReference type="RefSeq" id="WP_218935110.1">
    <property type="nucleotide sequence ID" value="NZ_BMRD01000025.1"/>
</dbReference>
<gene>
    <name evidence="2" type="ORF">BJ999_003516</name>
</gene>
<comment type="caution">
    <text evidence="2">The sequence shown here is derived from an EMBL/GenBank/DDBJ whole genome shotgun (WGS) entry which is preliminary data.</text>
</comment>
<organism evidence="2 3">
    <name type="scientific">Actinomadura citrea</name>
    <dbReference type="NCBI Taxonomy" id="46158"/>
    <lineage>
        <taxon>Bacteria</taxon>
        <taxon>Bacillati</taxon>
        <taxon>Actinomycetota</taxon>
        <taxon>Actinomycetes</taxon>
        <taxon>Streptosporangiales</taxon>
        <taxon>Thermomonosporaceae</taxon>
        <taxon>Actinomadura</taxon>
    </lineage>
</organism>
<dbReference type="GO" id="GO:0015074">
    <property type="term" value="P:DNA integration"/>
    <property type="evidence" value="ECO:0007669"/>
    <property type="project" value="InterPro"/>
</dbReference>
<reference evidence="2 3" key="1">
    <citation type="submission" date="2020-07" db="EMBL/GenBank/DDBJ databases">
        <title>Sequencing the genomes of 1000 actinobacteria strains.</title>
        <authorList>
            <person name="Klenk H.-P."/>
        </authorList>
    </citation>
    <scope>NUCLEOTIDE SEQUENCE [LARGE SCALE GENOMIC DNA]</scope>
    <source>
        <strain evidence="2 3">DSM 43461</strain>
    </source>
</reference>
<dbReference type="AlphaFoldDB" id="A0A7Y9GDK8"/>
<feature type="domain" description="Integrase catalytic" evidence="1">
    <location>
        <begin position="2"/>
        <end position="54"/>
    </location>
</feature>
<dbReference type="Proteomes" id="UP000591272">
    <property type="component" value="Unassembled WGS sequence"/>
</dbReference>
<sequence>MPRTNAVMEPWVQTCRRELLDPTLIWNQRHLLYALREFETFYNEHRPHQGIATARPLKSLPSPITELDEIAQLNIRRSKRLCGILKEYRHAA</sequence>
<evidence type="ECO:0000259" key="1">
    <source>
        <dbReference type="Pfam" id="PF13683"/>
    </source>
</evidence>
<name>A0A7Y9GDK8_9ACTN</name>
<dbReference type="InterPro" id="IPR001584">
    <property type="entry name" value="Integrase_cat-core"/>
</dbReference>